<dbReference type="Pfam" id="PF00069">
    <property type="entry name" value="Pkinase"/>
    <property type="match status" value="1"/>
</dbReference>
<feature type="transmembrane region" description="Helical" evidence="9">
    <location>
        <begin position="352"/>
        <end position="375"/>
    </location>
</feature>
<evidence type="ECO:0000313" key="12">
    <source>
        <dbReference type="Proteomes" id="UP000326912"/>
    </source>
</evidence>
<gene>
    <name evidence="11" type="ORF">KDW_18410</name>
</gene>
<dbReference type="RefSeq" id="WP_151755654.1">
    <property type="nucleotide sequence ID" value="NZ_BKZW01000001.1"/>
</dbReference>
<evidence type="ECO:0000256" key="1">
    <source>
        <dbReference type="ARBA" id="ARBA00010886"/>
    </source>
</evidence>
<dbReference type="InterPro" id="IPR000719">
    <property type="entry name" value="Prot_kinase_dom"/>
</dbReference>
<evidence type="ECO:0000313" key="11">
    <source>
        <dbReference type="EMBL" id="GER87679.1"/>
    </source>
</evidence>
<feature type="compositionally biased region" description="Polar residues" evidence="8">
    <location>
        <begin position="313"/>
        <end position="330"/>
    </location>
</feature>
<keyword evidence="9" id="KW-0812">Transmembrane</keyword>
<keyword evidence="5" id="KW-0418">Kinase</keyword>
<evidence type="ECO:0000256" key="5">
    <source>
        <dbReference type="ARBA" id="ARBA00022777"/>
    </source>
</evidence>
<evidence type="ECO:0000256" key="2">
    <source>
        <dbReference type="ARBA" id="ARBA00012513"/>
    </source>
</evidence>
<evidence type="ECO:0000256" key="9">
    <source>
        <dbReference type="SAM" id="Phobius"/>
    </source>
</evidence>
<dbReference type="EMBL" id="BKZW01000001">
    <property type="protein sequence ID" value="GER87679.1"/>
    <property type="molecule type" value="Genomic_DNA"/>
</dbReference>
<evidence type="ECO:0000259" key="10">
    <source>
        <dbReference type="PROSITE" id="PS50011"/>
    </source>
</evidence>
<evidence type="ECO:0000256" key="4">
    <source>
        <dbReference type="ARBA" id="ARBA00022741"/>
    </source>
</evidence>
<keyword evidence="9" id="KW-0472">Membrane</keyword>
<dbReference type="PANTHER" id="PTHR43671">
    <property type="entry name" value="SERINE/THREONINE-PROTEIN KINASE NEK"/>
    <property type="match status" value="1"/>
</dbReference>
<keyword evidence="9" id="KW-1133">Transmembrane helix</keyword>
<dbReference type="InterPro" id="IPR050660">
    <property type="entry name" value="NEK_Ser/Thr_kinase"/>
</dbReference>
<dbReference type="AlphaFoldDB" id="A0A5J4KNH3"/>
<dbReference type="InterPro" id="IPR008271">
    <property type="entry name" value="Ser/Thr_kinase_AS"/>
</dbReference>
<keyword evidence="12" id="KW-1185">Reference proteome</keyword>
<dbReference type="CDD" id="cd14014">
    <property type="entry name" value="STKc_PknB_like"/>
    <property type="match status" value="1"/>
</dbReference>
<dbReference type="PROSITE" id="PS50011">
    <property type="entry name" value="PROTEIN_KINASE_DOM"/>
    <property type="match status" value="1"/>
</dbReference>
<protein>
    <recommendedName>
        <fullName evidence="2">non-specific serine/threonine protein kinase</fullName>
        <ecNumber evidence="2">2.7.11.1</ecNumber>
    </recommendedName>
</protein>
<dbReference type="Gene3D" id="1.10.510.10">
    <property type="entry name" value="Transferase(Phosphotransferase) domain 1"/>
    <property type="match status" value="1"/>
</dbReference>
<keyword evidence="6 7" id="KW-0067">ATP-binding</keyword>
<dbReference type="InterPro" id="IPR011009">
    <property type="entry name" value="Kinase-like_dom_sf"/>
</dbReference>
<dbReference type="EC" id="2.7.11.1" evidence="2"/>
<sequence>MLQEPLTLPVGTTIQDSEGERYVIEDLLGQGGFSAVYLVRERRSKQNYYALKEIIDPDDQEREQLTFEAGLLRRLAHRSLPNVYQVFEDTELNRIYMLMDYVQGRDLEQLRRDQPEKRFSLALTLTLLTPIVDALTYLHAQKTPIIHRDIKPSNIIVPMGKGEAVLVDFGLAKEYVEDKTTSVFRFGTPGYAAPEQYGQGTNIRTDIYALGATIYTLLTGKVPTDALTRTMGQPKTDPLVPAHQICDAVSGNVSTVIEKAMSLKVEDRFENVEEFWQALSISLVQPETGPISEKPTLKQPVVLSQEDLEVLASSHQPTDSKKNPSQSRPQSSKKIRRAYVYVDHKVRVRQRILFGLLALILVGVGVDILLASTVWRQQTPSPATNTTHPSQGYPGDGHPPDGYPGDGHPPDGPPPDGQPPDGNHNGPCDPEYAAPPGVIKDSVVLVSCYQGTMHHIGLNLGSQNFQFFAVHQSPQGSIYGQFQAAGQSGPFTGTISKAGKLNITVKLTSGEFIDFSGHTGNAGYLAGSEFSVYNATQTVTEDYGDWTASVGTNIKP</sequence>
<dbReference type="PROSITE" id="PS00107">
    <property type="entry name" value="PROTEIN_KINASE_ATP"/>
    <property type="match status" value="1"/>
</dbReference>
<name>A0A5J4KNH3_9CHLR</name>
<accession>A0A5J4KNH3</accession>
<keyword evidence="3" id="KW-0808">Transferase</keyword>
<dbReference type="GO" id="GO:0004674">
    <property type="term" value="F:protein serine/threonine kinase activity"/>
    <property type="evidence" value="ECO:0007669"/>
    <property type="project" value="UniProtKB-EC"/>
</dbReference>
<dbReference type="GO" id="GO:0005524">
    <property type="term" value="F:ATP binding"/>
    <property type="evidence" value="ECO:0007669"/>
    <property type="project" value="UniProtKB-UniRule"/>
</dbReference>
<reference evidence="11 12" key="1">
    <citation type="submission" date="2019-10" db="EMBL/GenBank/DDBJ databases">
        <title>Dictyobacter vulcani sp. nov., within the class Ktedonobacteria, isolated from soil of volcanic Mt. Zao.</title>
        <authorList>
            <person name="Zheng Y."/>
            <person name="Wang C.M."/>
            <person name="Sakai Y."/>
            <person name="Abe K."/>
            <person name="Yokota A."/>
            <person name="Yabe S."/>
        </authorList>
    </citation>
    <scope>NUCLEOTIDE SEQUENCE [LARGE SCALE GENOMIC DNA]</scope>
    <source>
        <strain evidence="11 12">W12</strain>
    </source>
</reference>
<feature type="domain" description="Protein kinase" evidence="10">
    <location>
        <begin position="22"/>
        <end position="280"/>
    </location>
</feature>
<feature type="binding site" evidence="7">
    <location>
        <position position="52"/>
    </location>
    <ligand>
        <name>ATP</name>
        <dbReference type="ChEBI" id="CHEBI:30616"/>
    </ligand>
</feature>
<evidence type="ECO:0000256" key="8">
    <source>
        <dbReference type="SAM" id="MobiDB-lite"/>
    </source>
</evidence>
<comment type="similarity">
    <text evidence="1">Belongs to the protein kinase superfamily. NEK Ser/Thr protein kinase family. NIMA subfamily.</text>
</comment>
<dbReference type="SUPFAM" id="SSF56112">
    <property type="entry name" value="Protein kinase-like (PK-like)"/>
    <property type="match status" value="1"/>
</dbReference>
<keyword evidence="4 7" id="KW-0547">Nucleotide-binding</keyword>
<evidence type="ECO:0000256" key="6">
    <source>
        <dbReference type="ARBA" id="ARBA00022840"/>
    </source>
</evidence>
<dbReference type="InterPro" id="IPR017441">
    <property type="entry name" value="Protein_kinase_ATP_BS"/>
</dbReference>
<evidence type="ECO:0000256" key="7">
    <source>
        <dbReference type="PROSITE-ProRule" id="PRU10141"/>
    </source>
</evidence>
<organism evidence="11 12">
    <name type="scientific">Dictyobacter vulcani</name>
    <dbReference type="NCBI Taxonomy" id="2607529"/>
    <lineage>
        <taxon>Bacteria</taxon>
        <taxon>Bacillati</taxon>
        <taxon>Chloroflexota</taxon>
        <taxon>Ktedonobacteria</taxon>
        <taxon>Ktedonobacterales</taxon>
        <taxon>Dictyobacteraceae</taxon>
        <taxon>Dictyobacter</taxon>
    </lineage>
</organism>
<dbReference type="PROSITE" id="PS00108">
    <property type="entry name" value="PROTEIN_KINASE_ST"/>
    <property type="match status" value="1"/>
</dbReference>
<proteinExistence type="inferred from homology"/>
<feature type="compositionally biased region" description="Polar residues" evidence="8">
    <location>
        <begin position="379"/>
        <end position="390"/>
    </location>
</feature>
<dbReference type="Proteomes" id="UP000326912">
    <property type="component" value="Unassembled WGS sequence"/>
</dbReference>
<evidence type="ECO:0000256" key="3">
    <source>
        <dbReference type="ARBA" id="ARBA00022679"/>
    </source>
</evidence>
<comment type="caution">
    <text evidence="11">The sequence shown here is derived from an EMBL/GenBank/DDBJ whole genome shotgun (WGS) entry which is preliminary data.</text>
</comment>
<dbReference type="SMART" id="SM00220">
    <property type="entry name" value="S_TKc"/>
    <property type="match status" value="1"/>
</dbReference>
<feature type="region of interest" description="Disordered" evidence="8">
    <location>
        <begin position="313"/>
        <end position="334"/>
    </location>
</feature>
<dbReference type="PANTHER" id="PTHR43671:SF13">
    <property type="entry name" value="SERINE_THREONINE-PROTEIN KINASE NEK2"/>
    <property type="match status" value="1"/>
</dbReference>
<feature type="region of interest" description="Disordered" evidence="8">
    <location>
        <begin position="379"/>
        <end position="433"/>
    </location>
</feature>
<dbReference type="Gene3D" id="3.30.200.20">
    <property type="entry name" value="Phosphorylase Kinase, domain 1"/>
    <property type="match status" value="1"/>
</dbReference>